<proteinExistence type="inferred from homology"/>
<feature type="compositionally biased region" description="Polar residues" evidence="2">
    <location>
        <begin position="486"/>
        <end position="504"/>
    </location>
</feature>
<evidence type="ECO:0000259" key="4">
    <source>
        <dbReference type="Pfam" id="PF22178"/>
    </source>
</evidence>
<comment type="caution">
    <text evidence="5">The sequence shown here is derived from an EMBL/GenBank/DDBJ whole genome shotgun (WGS) entry which is preliminary data.</text>
</comment>
<dbReference type="NCBIfam" id="TIGR01646">
    <property type="entry name" value="vgr_GE"/>
    <property type="match status" value="1"/>
</dbReference>
<dbReference type="Pfam" id="PF22178">
    <property type="entry name" value="Gp5_trimer_C"/>
    <property type="match status" value="1"/>
</dbReference>
<dbReference type="InterPro" id="IPR006531">
    <property type="entry name" value="Gp5/Vgr_OB"/>
</dbReference>
<name>A0A3D4VDU2_9BACT</name>
<evidence type="ECO:0000259" key="3">
    <source>
        <dbReference type="Pfam" id="PF04717"/>
    </source>
</evidence>
<evidence type="ECO:0000256" key="1">
    <source>
        <dbReference type="ARBA" id="ARBA00005558"/>
    </source>
</evidence>
<dbReference type="SUPFAM" id="SSF69349">
    <property type="entry name" value="Phage fibre proteins"/>
    <property type="match status" value="1"/>
</dbReference>
<protein>
    <submittedName>
        <fullName evidence="5">Type VI secretion system tip protein VgrG</fullName>
    </submittedName>
</protein>
<comment type="similarity">
    <text evidence="1">Belongs to the VgrG protein family.</text>
</comment>
<dbReference type="SUPFAM" id="SSF69279">
    <property type="entry name" value="Phage tail proteins"/>
    <property type="match status" value="2"/>
</dbReference>
<gene>
    <name evidence="5" type="ORF">DGD08_17425</name>
</gene>
<evidence type="ECO:0000313" key="6">
    <source>
        <dbReference type="Proteomes" id="UP000264071"/>
    </source>
</evidence>
<dbReference type="Pfam" id="PF05954">
    <property type="entry name" value="Phage_GPD"/>
    <property type="match status" value="1"/>
</dbReference>
<dbReference type="SUPFAM" id="SSF69255">
    <property type="entry name" value="gp5 N-terminal domain-like"/>
    <property type="match status" value="1"/>
</dbReference>
<dbReference type="Gene3D" id="2.40.50.230">
    <property type="entry name" value="Gp5 N-terminal domain"/>
    <property type="match status" value="1"/>
</dbReference>
<dbReference type="OMA" id="NELMFDD"/>
<dbReference type="Gene3D" id="4.10.220.110">
    <property type="match status" value="1"/>
</dbReference>
<feature type="region of interest" description="Disordered" evidence="2">
    <location>
        <begin position="484"/>
        <end position="504"/>
    </location>
</feature>
<feature type="domain" description="Gp5/Type VI secretion system Vgr protein OB-fold" evidence="3">
    <location>
        <begin position="406"/>
        <end position="473"/>
    </location>
</feature>
<evidence type="ECO:0000313" key="5">
    <source>
        <dbReference type="EMBL" id="HCT58984.1"/>
    </source>
</evidence>
<dbReference type="EMBL" id="DPIY01000012">
    <property type="protein sequence ID" value="HCT58984.1"/>
    <property type="molecule type" value="Genomic_DNA"/>
</dbReference>
<dbReference type="InterPro" id="IPR054030">
    <property type="entry name" value="Gp5_Vgr_C"/>
</dbReference>
<dbReference type="AlphaFoldDB" id="A0A3D4VDU2"/>
<dbReference type="Proteomes" id="UP000264071">
    <property type="component" value="Unassembled WGS sequence"/>
</dbReference>
<dbReference type="Pfam" id="PF04717">
    <property type="entry name" value="Phage_base_V"/>
    <property type="match status" value="1"/>
</dbReference>
<dbReference type="Gene3D" id="3.55.50.10">
    <property type="entry name" value="Baseplate protein-like domains"/>
    <property type="match status" value="1"/>
</dbReference>
<dbReference type="Gene3D" id="2.30.110.50">
    <property type="match status" value="1"/>
</dbReference>
<dbReference type="InterPro" id="IPR006533">
    <property type="entry name" value="T6SS_Vgr_RhsGE"/>
</dbReference>
<sequence>MAWSQANRPFRLKTPLGEDVLLLVSWRGEEAVSSLFHFTVVAASERNDIKPKELLLKGVTLELELGGGKKRTICGVVRRFARGGEYAEGHSTYLLEIVPPHWALTLDSGFDIFQNKTARDVCDKLLTGTPHEWKMVRTLDPRPYCFRYRESRWACTSRLLEQEGVWYRFDHKSGEAKLVMGDNSSSATGAWGLDTLKYDPNMAGSHNSFTEPAVFDLNTEAVPHLAKSKVRSATEFLATNNLSEEITGKADVYSAPSDLAWYDFDQQMGSQHSGFNHSGGETASDVAKFQPDTKVYARLAQERSESEAVVYRGQSRYVGLESGSKTTISGRHFEGFDGSLFITRVEHHGNNGPYSTDGEPASYRNSFEGIPAATPYRPQRTTPWPRVAGSHAGTVVGPAGEEIFTDPHGRVQVVFKWDLDNSTKLERSCWVRVAQPFAGQGFGAVFLPRIGHEVIVDFLDGNPDNPVIVGSLYNGANLPPWKLPENKTQSGVRTQSTLNGGSDNYNELQFEDKKGSELINVQAEKDLKTLVKNDETRTVNHDRTTTIKNNETKTVKEGYEHTTIEKGEQVITVKDNNRTLHVEKDHTITVNGNEAFTVKGNRDGTVKGNQAHAISGNDEMTVKGKQTTTITGNEAITIEQGNQSLQVKMGNIATKADLGNIETKASLGKITLEAMQMIELKVGANSIQISQAGVTIKGIMVKIEGTAMAQVKAPMTQVNGDGMVMIKGGITMIN</sequence>
<dbReference type="InterPro" id="IPR037026">
    <property type="entry name" value="Vgr_OB-fold_dom_sf"/>
</dbReference>
<evidence type="ECO:0000256" key="2">
    <source>
        <dbReference type="SAM" id="MobiDB-lite"/>
    </source>
</evidence>
<accession>A0A3D4VDU2</accession>
<organism evidence="5 6">
    <name type="scientific">Gemmatimonas aurantiaca</name>
    <dbReference type="NCBI Taxonomy" id="173480"/>
    <lineage>
        <taxon>Bacteria</taxon>
        <taxon>Pseudomonadati</taxon>
        <taxon>Gemmatimonadota</taxon>
        <taxon>Gemmatimonadia</taxon>
        <taxon>Gemmatimonadales</taxon>
        <taxon>Gemmatimonadaceae</taxon>
        <taxon>Gemmatimonas</taxon>
    </lineage>
</organism>
<reference evidence="5 6" key="1">
    <citation type="journal article" date="2018" name="Nat. Biotechnol.">
        <title>A standardized bacterial taxonomy based on genome phylogeny substantially revises the tree of life.</title>
        <authorList>
            <person name="Parks D.H."/>
            <person name="Chuvochina M."/>
            <person name="Waite D.W."/>
            <person name="Rinke C."/>
            <person name="Skarshewski A."/>
            <person name="Chaumeil P.A."/>
            <person name="Hugenholtz P."/>
        </authorList>
    </citation>
    <scope>NUCLEOTIDE SEQUENCE [LARGE SCALE GENOMIC DNA]</scope>
    <source>
        <strain evidence="5">UBA8844</strain>
    </source>
</reference>
<dbReference type="InterPro" id="IPR017847">
    <property type="entry name" value="T6SS_RhsGE_Vgr_subset"/>
</dbReference>
<feature type="domain" description="Gp5/Type VI secretion system Vgr C-terminal trimerisation" evidence="4">
    <location>
        <begin position="490"/>
        <end position="591"/>
    </location>
</feature>
<dbReference type="NCBIfam" id="TIGR03361">
    <property type="entry name" value="VI_Rhs_Vgr"/>
    <property type="match status" value="1"/>
</dbReference>